<dbReference type="PRINTS" id="PR00819">
    <property type="entry name" value="CBXCFQXSUPER"/>
</dbReference>
<dbReference type="SUPFAM" id="SSF52540">
    <property type="entry name" value="P-loop containing nucleoside triphosphate hydrolases"/>
    <property type="match status" value="1"/>
</dbReference>
<evidence type="ECO:0000313" key="5">
    <source>
        <dbReference type="EMBL" id="GAA3618539.1"/>
    </source>
</evidence>
<comment type="similarity">
    <text evidence="1">Belongs to the CbxX/CfxQ family.</text>
</comment>
<evidence type="ECO:0000259" key="4">
    <source>
        <dbReference type="SMART" id="SM00382"/>
    </source>
</evidence>
<proteinExistence type="inferred from homology"/>
<dbReference type="SMART" id="SM00710">
    <property type="entry name" value="PbH1"/>
    <property type="match status" value="6"/>
</dbReference>
<dbReference type="InterPro" id="IPR050773">
    <property type="entry name" value="CbxX/CfxQ_RuBisCO_ESX"/>
</dbReference>
<dbReference type="Pfam" id="PF00004">
    <property type="entry name" value="AAA"/>
    <property type="match status" value="1"/>
</dbReference>
<protein>
    <recommendedName>
        <fullName evidence="4">AAA+ ATPase domain-containing protein</fullName>
    </recommendedName>
</protein>
<dbReference type="InterPro" id="IPR041627">
    <property type="entry name" value="AAA_lid_6"/>
</dbReference>
<evidence type="ECO:0000256" key="3">
    <source>
        <dbReference type="ARBA" id="ARBA00022840"/>
    </source>
</evidence>
<keyword evidence="3" id="KW-0067">ATP-binding</keyword>
<comment type="caution">
    <text evidence="5">The sequence shown here is derived from an EMBL/GenBank/DDBJ whole genome shotgun (WGS) entry which is preliminary data.</text>
</comment>
<dbReference type="InterPro" id="IPR011050">
    <property type="entry name" value="Pectin_lyase_fold/virulence"/>
</dbReference>
<dbReference type="InterPro" id="IPR022441">
    <property type="entry name" value="Para_beta_helix_rpt-2"/>
</dbReference>
<gene>
    <name evidence="5" type="ORF">GCM10022223_39150</name>
</gene>
<dbReference type="NCBIfam" id="TIGR03804">
    <property type="entry name" value="para_beta_helix"/>
    <property type="match status" value="1"/>
</dbReference>
<dbReference type="PANTHER" id="PTHR43392:SF2">
    <property type="entry name" value="AAA-TYPE ATPASE FAMILY PROTEIN _ ANKYRIN REPEAT FAMILY PROTEIN"/>
    <property type="match status" value="1"/>
</dbReference>
<evidence type="ECO:0000256" key="1">
    <source>
        <dbReference type="ARBA" id="ARBA00010378"/>
    </source>
</evidence>
<name>A0ABP6ZTL1_9ACTN</name>
<dbReference type="Gene3D" id="2.160.20.10">
    <property type="entry name" value="Single-stranded right-handed beta-helix, Pectin lyase-like"/>
    <property type="match status" value="1"/>
</dbReference>
<keyword evidence="2" id="KW-0547">Nucleotide-binding</keyword>
<dbReference type="CDD" id="cd00009">
    <property type="entry name" value="AAA"/>
    <property type="match status" value="1"/>
</dbReference>
<dbReference type="InterPro" id="IPR039448">
    <property type="entry name" value="Beta_helix"/>
</dbReference>
<evidence type="ECO:0000313" key="6">
    <source>
        <dbReference type="Proteomes" id="UP001501074"/>
    </source>
</evidence>
<dbReference type="SUPFAM" id="SSF51126">
    <property type="entry name" value="Pectin lyase-like"/>
    <property type="match status" value="1"/>
</dbReference>
<dbReference type="InterPro" id="IPR000641">
    <property type="entry name" value="CbxX/CfxQ"/>
</dbReference>
<dbReference type="InterPro" id="IPR027417">
    <property type="entry name" value="P-loop_NTPase"/>
</dbReference>
<dbReference type="InterPro" id="IPR006626">
    <property type="entry name" value="PbH1"/>
</dbReference>
<dbReference type="InterPro" id="IPR012334">
    <property type="entry name" value="Pectin_lyas_fold"/>
</dbReference>
<accession>A0ABP6ZTL1</accession>
<organism evidence="5 6">
    <name type="scientific">Kineosporia mesophila</name>
    <dbReference type="NCBI Taxonomy" id="566012"/>
    <lineage>
        <taxon>Bacteria</taxon>
        <taxon>Bacillati</taxon>
        <taxon>Actinomycetota</taxon>
        <taxon>Actinomycetes</taxon>
        <taxon>Kineosporiales</taxon>
        <taxon>Kineosporiaceae</taxon>
        <taxon>Kineosporia</taxon>
    </lineage>
</organism>
<dbReference type="InterPro" id="IPR003593">
    <property type="entry name" value="AAA+_ATPase"/>
</dbReference>
<dbReference type="PANTHER" id="PTHR43392">
    <property type="entry name" value="AAA-TYPE ATPASE FAMILY PROTEIN / ANKYRIN REPEAT FAMILY PROTEIN"/>
    <property type="match status" value="1"/>
</dbReference>
<dbReference type="RefSeq" id="WP_231480820.1">
    <property type="nucleotide sequence ID" value="NZ_BAAAZO010000006.1"/>
</dbReference>
<dbReference type="SMART" id="SM00382">
    <property type="entry name" value="AAA"/>
    <property type="match status" value="1"/>
</dbReference>
<evidence type="ECO:0000256" key="2">
    <source>
        <dbReference type="ARBA" id="ARBA00022741"/>
    </source>
</evidence>
<dbReference type="Gene3D" id="1.10.8.60">
    <property type="match status" value="1"/>
</dbReference>
<sequence>MARTIQVAPGRRGAYTTIGDALSDAPTDAVIEVAEGTYREALHLDGKTVTIRPLPGGGPVVIDADGAPHPAISCRDGGVQLEGLTLRGGEGAALSTERSQVRVERCTLSSRQAAGVSINGGRVDLRKCTVENALFGLLIEDADGSVTDCTITDIAEDGVLVRIGAAPVIRATTVSGCGSRGIYVYQFARPTIEGCEISGTGGEGISVAYRSEPTLRRCKVHDTQGPGIAFGKGCGGLVEECSLENTGSPALDIDEDANPVVRERAEGMSGLGGGYGDPGESDEGVEKLLAELDTMVGLTEVKAEVRGLIDELQVNEWRRSAGLSVAAGSNNLIFTGAPGTGKTTVARIYGKLLGALKVLPGGGFREVSRRDLVGQYLGHTAEKTASVFDAAMGGVLFIDEAYTLSRSAGSNDFGQESIDTLVKLMEDHRHEIAVIVAGYTKEMADFLDANPGLASRFSKAVEFTNYAPDDLLLIMERITASGDYQLTPGTQPLLHRYFAGLAHDPNFGNAREARKLFESMRKAQAQRLRRATVRPTLDDLRSLNEQDLFDVIGAVDGAGPR</sequence>
<keyword evidence="6" id="KW-1185">Reference proteome</keyword>
<dbReference type="Pfam" id="PF17866">
    <property type="entry name" value="AAA_lid_6"/>
    <property type="match status" value="1"/>
</dbReference>
<dbReference type="Proteomes" id="UP001501074">
    <property type="component" value="Unassembled WGS sequence"/>
</dbReference>
<dbReference type="Gene3D" id="3.40.50.300">
    <property type="entry name" value="P-loop containing nucleotide triphosphate hydrolases"/>
    <property type="match status" value="1"/>
</dbReference>
<reference evidence="6" key="1">
    <citation type="journal article" date="2019" name="Int. J. Syst. Evol. Microbiol.">
        <title>The Global Catalogue of Microorganisms (GCM) 10K type strain sequencing project: providing services to taxonomists for standard genome sequencing and annotation.</title>
        <authorList>
            <consortium name="The Broad Institute Genomics Platform"/>
            <consortium name="The Broad Institute Genome Sequencing Center for Infectious Disease"/>
            <person name="Wu L."/>
            <person name="Ma J."/>
        </authorList>
    </citation>
    <scope>NUCLEOTIDE SEQUENCE [LARGE SCALE GENOMIC DNA]</scope>
    <source>
        <strain evidence="6">JCM 16902</strain>
    </source>
</reference>
<dbReference type="InterPro" id="IPR003959">
    <property type="entry name" value="ATPase_AAA_core"/>
</dbReference>
<dbReference type="Pfam" id="PF13229">
    <property type="entry name" value="Beta_helix"/>
    <property type="match status" value="1"/>
</dbReference>
<dbReference type="EMBL" id="BAAAZO010000006">
    <property type="protein sequence ID" value="GAA3618539.1"/>
    <property type="molecule type" value="Genomic_DNA"/>
</dbReference>
<feature type="domain" description="AAA+ ATPase" evidence="4">
    <location>
        <begin position="328"/>
        <end position="467"/>
    </location>
</feature>